<dbReference type="InterPro" id="IPR000700">
    <property type="entry name" value="PAS-assoc_C"/>
</dbReference>
<dbReference type="SUPFAM" id="SSF47384">
    <property type="entry name" value="Homodimeric domain of signal transducing histidine kinase"/>
    <property type="match status" value="1"/>
</dbReference>
<evidence type="ECO:0000256" key="4">
    <source>
        <dbReference type="ARBA" id="ARBA00022553"/>
    </source>
</evidence>
<dbReference type="SUPFAM" id="SSF47226">
    <property type="entry name" value="Histidine-containing phosphotransfer domain, HPT domain"/>
    <property type="match status" value="1"/>
</dbReference>
<dbReference type="PROSITE" id="PS50894">
    <property type="entry name" value="HPT"/>
    <property type="match status" value="1"/>
</dbReference>
<evidence type="ECO:0000259" key="12">
    <source>
        <dbReference type="PROSITE" id="PS50110"/>
    </source>
</evidence>
<dbReference type="SMART" id="SM00387">
    <property type="entry name" value="HATPase_c"/>
    <property type="match status" value="1"/>
</dbReference>
<feature type="domain" description="PAS" evidence="13">
    <location>
        <begin position="355"/>
        <end position="399"/>
    </location>
</feature>
<organism evidence="17 18">
    <name type="scientific">Hydrogenophaga defluvii</name>
    <dbReference type="NCBI Taxonomy" id="249410"/>
    <lineage>
        <taxon>Bacteria</taxon>
        <taxon>Pseudomonadati</taxon>
        <taxon>Pseudomonadota</taxon>
        <taxon>Betaproteobacteria</taxon>
        <taxon>Burkholderiales</taxon>
        <taxon>Comamonadaceae</taxon>
        <taxon>Hydrogenophaga</taxon>
    </lineage>
</organism>
<feature type="domain" description="Response regulatory" evidence="12">
    <location>
        <begin position="1115"/>
        <end position="1230"/>
    </location>
</feature>
<dbReference type="SMART" id="SM00388">
    <property type="entry name" value="HisKA"/>
    <property type="match status" value="1"/>
</dbReference>
<dbReference type="CDD" id="cd00082">
    <property type="entry name" value="HisKA"/>
    <property type="match status" value="1"/>
</dbReference>
<dbReference type="PROSITE" id="PS50112">
    <property type="entry name" value="PAS"/>
    <property type="match status" value="2"/>
</dbReference>
<proteinExistence type="predicted"/>
<dbReference type="CDD" id="cd00130">
    <property type="entry name" value="PAS"/>
    <property type="match status" value="2"/>
</dbReference>
<evidence type="ECO:0000256" key="2">
    <source>
        <dbReference type="ARBA" id="ARBA00004370"/>
    </source>
</evidence>
<evidence type="ECO:0000259" key="15">
    <source>
        <dbReference type="PROSITE" id="PS50839"/>
    </source>
</evidence>
<dbReference type="Pfam" id="PF02518">
    <property type="entry name" value="HATPase_c"/>
    <property type="match status" value="1"/>
</dbReference>
<evidence type="ECO:0000259" key="13">
    <source>
        <dbReference type="PROSITE" id="PS50112"/>
    </source>
</evidence>
<dbReference type="InterPro" id="IPR003661">
    <property type="entry name" value="HisK_dim/P_dom"/>
</dbReference>
<dbReference type="Pfam" id="PF08448">
    <property type="entry name" value="PAS_4"/>
    <property type="match status" value="1"/>
</dbReference>
<dbReference type="Gene3D" id="3.40.50.2300">
    <property type="match status" value="2"/>
</dbReference>
<keyword evidence="6" id="KW-1133">Transmembrane helix</keyword>
<feature type="domain" description="PAC" evidence="14">
    <location>
        <begin position="557"/>
        <end position="609"/>
    </location>
</feature>
<dbReference type="NCBIfam" id="TIGR00229">
    <property type="entry name" value="sensory_box"/>
    <property type="match status" value="2"/>
</dbReference>
<evidence type="ECO:0000256" key="1">
    <source>
        <dbReference type="ARBA" id="ARBA00000085"/>
    </source>
</evidence>
<evidence type="ECO:0000256" key="10">
    <source>
        <dbReference type="PROSITE-ProRule" id="PRU00169"/>
    </source>
</evidence>
<dbReference type="InterPro" id="IPR004358">
    <property type="entry name" value="Sig_transdc_His_kin-like_C"/>
</dbReference>
<comment type="subcellular location">
    <subcellularLocation>
        <location evidence="2">Membrane</location>
    </subcellularLocation>
</comment>
<evidence type="ECO:0000256" key="6">
    <source>
        <dbReference type="ARBA" id="ARBA00022989"/>
    </source>
</evidence>
<comment type="caution">
    <text evidence="10">Lacks conserved residue(s) required for the propagation of feature annotation.</text>
</comment>
<dbReference type="PANTHER" id="PTHR45339">
    <property type="entry name" value="HYBRID SIGNAL TRANSDUCTION HISTIDINE KINASE J"/>
    <property type="match status" value="1"/>
</dbReference>
<sequence length="1568" mass="169403">MTRPTRWRGAWPQALVAVMGVVISLVVAASVASYNRQQSQERFERHAERIDKEVRQRFRLPLFALQGAAGLHAGSGELRLSEFRAFIAALNLEQSFAGIRGLGLIERVPLADVTGYEARVSAQDGPGFTVHELAPSALPERYVIRYVEPLRDNLSARGLDVGSEALRREAIERAIDSGQPTLTQPVVLVQDGRRSPGFLMYHPVYRPVNGKAPDSPAERRAQLDGVFYAPIIASELLGDVAALADGLVDFELFAGQRTDDLQRLVYDSDHHLSNPDAAPAGGRAFHLTRPLNLLGQPYLLQVSSTAAFDATSGGAVAPLALAAGLLISALLTYLVRVVTLGRERAEQLAARMTLDLDRLAKVAQRTSNAVVITDVARRIVWVNEGFERLTGHSAQDALGHLPGELLQLDHSDPGLLRRMRTALTDAQSFQGDLLTLRDGNKHWLQVEIQPLRQPDGSLNGFMAIAADITAQKQAEQALRDFNERMALAADSAGLGVWEIDMVSGQRIWDTQMYRMFGVAPDSPQAEPLSIWRRCLHPEDRERVNRSLVNALAGGAPFQAEFRIVRDDHSVRHLRGAAHVVRDADGRALRMIGLNHDVTEQRQLEQELRDQNALMRNILEALPCGMSVFNHKLDLVASNAEYKRLLGFPDTLFERQPPRFEDFIRYNAERGEYGNGDVEATVADIVARARGEARPHRFERVRPGGIPLEIQGAPMPGGGFVTTYVDITERKQAELAIAQKEALLRGAIDTVNEAFVLYDPDDRLVFCNEKYRDLYAASADLIVPGARFEDIIRKGAERGQYAQAMGRIDDWVAERLAHHRAANTSLVQHLDDGRVVRVIERRMADGHTVGFRIDITDLVRATEAAEAASRSKSQFLANMSHEIRTPMNAVLGMLALLRRSALNARQADHAAKAEGAARSLLNLLNDILDFSKVEAGKMTLEAQPFEVETLLRDLGLVLAMNAAGKPVTVLYDIDPALPPVLVGDALRLQQVLVNLGGNAVKFTLHGEVVISMRLAAIHQGVAQVDVAVRDTGIGIAPENQRKIFSGFTQAEADTTRRFGGTGLGLAISQRLVALLGGELCLDSTPGQGSRFHFQLALALPTEAAPPVAARRPLSGRVLVIDSHPVARELLAHMLSGLGAQAETVGHGQGALDRLAQGERFEALLVSATLPDMDATALCHAVRQHGPAPGPRCWVFTDHGHEPPAGEDGAIAGWLTQPVTPGTLCEALRATRTPWLAHSHATSRLQGLRLLLAEDNPINQQVARELLESEGALVTVVDNGALAVQAVGQPGTRWDAVLMDLQMPVMDGLSATRQIRQTHAAHALPVVAMTANATSADRQACLDAGMNEHVGKPFVLDQLVSVLLAVTGGDRVAAAPPPAAAPPATHQAPAHIDADAAIARLGGRADVYQRMLQAFVADSPASIAALQAAWEAGDAPAMQRQLHTLKGLAATLGLNTLAHTAAAAEREPNTTADVLTAWRETQAQADAAARGLALPAPAPMAAASDSAAWRDALRHLLTLLRSSDMGATDAVERLAAQMPVQHRAALAELQAAVAALDFERAQGLCQALLD</sequence>
<dbReference type="EC" id="2.7.13.3" evidence="3"/>
<dbReference type="InterPro" id="IPR036890">
    <property type="entry name" value="HATPase_C_sf"/>
</dbReference>
<dbReference type="Pfam" id="PF00072">
    <property type="entry name" value="Response_reg"/>
    <property type="match status" value="1"/>
</dbReference>
<dbReference type="EMBL" id="JBHTBZ010000008">
    <property type="protein sequence ID" value="MFC7459443.1"/>
    <property type="molecule type" value="Genomic_DNA"/>
</dbReference>
<dbReference type="InterPro" id="IPR000014">
    <property type="entry name" value="PAS"/>
</dbReference>
<dbReference type="CDD" id="cd17546">
    <property type="entry name" value="REC_hyHK_CKI1_RcsC-like"/>
    <property type="match status" value="1"/>
</dbReference>
<evidence type="ECO:0000259" key="14">
    <source>
        <dbReference type="PROSITE" id="PS50113"/>
    </source>
</evidence>
<dbReference type="SMART" id="SM01079">
    <property type="entry name" value="CHASE"/>
    <property type="match status" value="1"/>
</dbReference>
<comment type="catalytic activity">
    <reaction evidence="1">
        <text>ATP + protein L-histidine = ADP + protein N-phospho-L-histidine.</text>
        <dbReference type="EC" id="2.7.13.3"/>
    </reaction>
</comment>
<feature type="domain" description="Histidine kinase" evidence="11">
    <location>
        <begin position="877"/>
        <end position="1098"/>
    </location>
</feature>
<evidence type="ECO:0000259" key="16">
    <source>
        <dbReference type="PROSITE" id="PS50894"/>
    </source>
</evidence>
<gene>
    <name evidence="17" type="ORF">ACFQU0_03270</name>
</gene>
<dbReference type="Gene3D" id="2.10.70.100">
    <property type="match status" value="1"/>
</dbReference>
<dbReference type="SUPFAM" id="SSF52172">
    <property type="entry name" value="CheY-like"/>
    <property type="match status" value="2"/>
</dbReference>
<dbReference type="Proteomes" id="UP001596457">
    <property type="component" value="Unassembled WGS sequence"/>
</dbReference>
<dbReference type="CDD" id="cd00156">
    <property type="entry name" value="REC"/>
    <property type="match status" value="1"/>
</dbReference>
<feature type="domain" description="HPt" evidence="16">
    <location>
        <begin position="1402"/>
        <end position="1507"/>
    </location>
</feature>
<dbReference type="Pfam" id="PF08447">
    <property type="entry name" value="PAS_3"/>
    <property type="match status" value="1"/>
</dbReference>
<dbReference type="CDD" id="cd16922">
    <property type="entry name" value="HATPase_EvgS-ArcB-TorS-like"/>
    <property type="match status" value="1"/>
</dbReference>
<dbReference type="Gene3D" id="1.20.120.160">
    <property type="entry name" value="HPT domain"/>
    <property type="match status" value="1"/>
</dbReference>
<evidence type="ECO:0000256" key="9">
    <source>
        <dbReference type="PROSITE-ProRule" id="PRU00110"/>
    </source>
</evidence>
<dbReference type="InterPro" id="IPR013656">
    <property type="entry name" value="PAS_4"/>
</dbReference>
<feature type="domain" description="CHASE" evidence="15">
    <location>
        <begin position="74"/>
        <end position="269"/>
    </location>
</feature>
<dbReference type="InterPro" id="IPR001789">
    <property type="entry name" value="Sig_transdc_resp-reg_receiver"/>
</dbReference>
<dbReference type="SMART" id="SM00073">
    <property type="entry name" value="HPT"/>
    <property type="match status" value="1"/>
</dbReference>
<comment type="caution">
    <text evidence="17">The sequence shown here is derived from an EMBL/GenBank/DDBJ whole genome shotgun (WGS) entry which is preliminary data.</text>
</comment>
<dbReference type="InterPro" id="IPR011006">
    <property type="entry name" value="CheY-like_superfamily"/>
</dbReference>
<evidence type="ECO:0000313" key="17">
    <source>
        <dbReference type="EMBL" id="MFC7459443.1"/>
    </source>
</evidence>
<dbReference type="PROSITE" id="PS50109">
    <property type="entry name" value="HIS_KIN"/>
    <property type="match status" value="1"/>
</dbReference>
<evidence type="ECO:0000313" key="18">
    <source>
        <dbReference type="Proteomes" id="UP001596457"/>
    </source>
</evidence>
<protein>
    <recommendedName>
        <fullName evidence="3">histidine kinase</fullName>
        <ecNumber evidence="3">2.7.13.3</ecNumber>
    </recommendedName>
</protein>
<dbReference type="SMART" id="SM00086">
    <property type="entry name" value="PAC"/>
    <property type="match status" value="2"/>
</dbReference>
<feature type="domain" description="Response regulatory" evidence="12">
    <location>
        <begin position="1247"/>
        <end position="1365"/>
    </location>
</feature>
<feature type="modified residue" description="4-aspartylphosphate" evidence="10">
    <location>
        <position position="1298"/>
    </location>
</feature>
<keyword evidence="7" id="KW-0902">Two-component regulatory system</keyword>
<dbReference type="InterPro" id="IPR006189">
    <property type="entry name" value="CHASE_dom"/>
</dbReference>
<dbReference type="InterPro" id="IPR035965">
    <property type="entry name" value="PAS-like_dom_sf"/>
</dbReference>
<dbReference type="SMART" id="SM00448">
    <property type="entry name" value="REC"/>
    <property type="match status" value="2"/>
</dbReference>
<dbReference type="Gene3D" id="3.30.565.10">
    <property type="entry name" value="Histidine kinase-like ATPase, C-terminal domain"/>
    <property type="match status" value="1"/>
</dbReference>
<dbReference type="SMART" id="SM00091">
    <property type="entry name" value="PAS"/>
    <property type="match status" value="4"/>
</dbReference>
<dbReference type="Pfam" id="PF12860">
    <property type="entry name" value="PAS_7"/>
    <property type="match status" value="2"/>
</dbReference>
<dbReference type="PROSITE" id="PS50839">
    <property type="entry name" value="CHASE"/>
    <property type="match status" value="1"/>
</dbReference>
<dbReference type="InterPro" id="IPR008207">
    <property type="entry name" value="Sig_transdc_His_kin_Hpt_dom"/>
</dbReference>
<keyword evidence="5" id="KW-0812">Transmembrane</keyword>
<dbReference type="InterPro" id="IPR036097">
    <property type="entry name" value="HisK_dim/P_sf"/>
</dbReference>
<dbReference type="InterPro" id="IPR036641">
    <property type="entry name" value="HPT_dom_sf"/>
</dbReference>
<dbReference type="SUPFAM" id="SSF55874">
    <property type="entry name" value="ATPase domain of HSP90 chaperone/DNA topoisomerase II/histidine kinase"/>
    <property type="match status" value="1"/>
</dbReference>
<name>A0ABW2S7M0_9BURK</name>
<dbReference type="CDD" id="cd00088">
    <property type="entry name" value="HPT"/>
    <property type="match status" value="1"/>
</dbReference>
<dbReference type="Gene3D" id="3.30.450.350">
    <property type="entry name" value="CHASE domain"/>
    <property type="match status" value="1"/>
</dbReference>
<evidence type="ECO:0000256" key="5">
    <source>
        <dbReference type="ARBA" id="ARBA00022692"/>
    </source>
</evidence>
<evidence type="ECO:0000256" key="7">
    <source>
        <dbReference type="ARBA" id="ARBA00023012"/>
    </source>
</evidence>
<feature type="domain" description="PAS" evidence="13">
    <location>
        <begin position="481"/>
        <end position="554"/>
    </location>
</feature>
<dbReference type="InterPro" id="IPR013655">
    <property type="entry name" value="PAS_fold_3"/>
</dbReference>
<dbReference type="PANTHER" id="PTHR45339:SF5">
    <property type="entry name" value="HISTIDINE KINASE"/>
    <property type="match status" value="1"/>
</dbReference>
<keyword evidence="4 10" id="KW-0597">Phosphoprotein</keyword>
<dbReference type="Gene3D" id="3.30.450.20">
    <property type="entry name" value="PAS domain"/>
    <property type="match status" value="4"/>
</dbReference>
<dbReference type="InterPro" id="IPR003594">
    <property type="entry name" value="HATPase_dom"/>
</dbReference>
<dbReference type="PROSITE" id="PS50110">
    <property type="entry name" value="RESPONSE_REGULATORY"/>
    <property type="match status" value="2"/>
</dbReference>
<dbReference type="Pfam" id="PF01627">
    <property type="entry name" value="Hpt"/>
    <property type="match status" value="1"/>
</dbReference>
<reference evidence="18" key="1">
    <citation type="journal article" date="2019" name="Int. J. Syst. Evol. Microbiol.">
        <title>The Global Catalogue of Microorganisms (GCM) 10K type strain sequencing project: providing services to taxonomists for standard genome sequencing and annotation.</title>
        <authorList>
            <consortium name="The Broad Institute Genomics Platform"/>
            <consortium name="The Broad Institute Genome Sequencing Center for Infectious Disease"/>
            <person name="Wu L."/>
            <person name="Ma J."/>
        </authorList>
    </citation>
    <scope>NUCLEOTIDE SEQUENCE [LARGE SCALE GENOMIC DNA]</scope>
    <source>
        <strain evidence="18">CCUG 53903</strain>
    </source>
</reference>
<dbReference type="SUPFAM" id="SSF55785">
    <property type="entry name" value="PYP-like sensor domain (PAS domain)"/>
    <property type="match status" value="4"/>
</dbReference>
<dbReference type="InterPro" id="IPR001610">
    <property type="entry name" value="PAC"/>
</dbReference>
<keyword evidence="18" id="KW-1185">Reference proteome</keyword>
<dbReference type="Pfam" id="PF03924">
    <property type="entry name" value="CHASE"/>
    <property type="match status" value="1"/>
</dbReference>
<dbReference type="Gene3D" id="1.10.287.130">
    <property type="match status" value="1"/>
</dbReference>
<dbReference type="PROSITE" id="PS50113">
    <property type="entry name" value="PAC"/>
    <property type="match status" value="2"/>
</dbReference>
<dbReference type="InterPro" id="IPR042240">
    <property type="entry name" value="CHASE_sf"/>
</dbReference>
<dbReference type="PRINTS" id="PR00344">
    <property type="entry name" value="BCTRLSENSOR"/>
</dbReference>
<keyword evidence="8" id="KW-0472">Membrane</keyword>
<evidence type="ECO:0000256" key="3">
    <source>
        <dbReference type="ARBA" id="ARBA00012438"/>
    </source>
</evidence>
<accession>A0ABW2S7M0</accession>
<dbReference type="Pfam" id="PF00512">
    <property type="entry name" value="HisKA"/>
    <property type="match status" value="1"/>
</dbReference>
<dbReference type="InterPro" id="IPR005467">
    <property type="entry name" value="His_kinase_dom"/>
</dbReference>
<feature type="modified residue" description="Phosphohistidine" evidence="9">
    <location>
        <position position="1441"/>
    </location>
</feature>
<dbReference type="RefSeq" id="WP_382198686.1">
    <property type="nucleotide sequence ID" value="NZ_JBHTBZ010000008.1"/>
</dbReference>
<feature type="domain" description="PAC" evidence="14">
    <location>
        <begin position="427"/>
        <end position="480"/>
    </location>
</feature>
<evidence type="ECO:0000259" key="11">
    <source>
        <dbReference type="PROSITE" id="PS50109"/>
    </source>
</evidence>
<evidence type="ECO:0000256" key="8">
    <source>
        <dbReference type="ARBA" id="ARBA00023136"/>
    </source>
</evidence>